<evidence type="ECO:0000313" key="1">
    <source>
        <dbReference type="EMBL" id="AFK66662.1"/>
    </source>
</evidence>
<reference evidence="1 2" key="1">
    <citation type="journal article" date="2013" name="Extremophiles">
        <title>Genomic analysis of cold-active Colwelliaphage 9A and psychrophilic phage-host interactions.</title>
        <authorList>
            <person name="Colangelo-Lillis J.R."/>
            <person name="Deming J.W."/>
        </authorList>
    </citation>
    <scope>NUCLEOTIDE SEQUENCE [LARGE SCALE GENOMIC DNA]</scope>
    <source>
        <strain evidence="1">9A</strain>
    </source>
</reference>
<gene>
    <name evidence="1" type="ORF">COPG_00066</name>
</gene>
<name>I3UME7_9CAUD</name>
<proteinExistence type="predicted"/>
<dbReference type="KEGG" id="vg:13165483"/>
<sequence>MKLNAYTRLPLNPYDVFFFVLCAELIVGGVHLKFGEQLPEYIDLNHLHTHFSNGVVGTKAEVEALNAPVKLYQDNPIMPVAWFIAHPDWKGDEQVEELNPQTEDTGGNVFSLENAALMKTKDDLIGYAKEFEIELKKASNISIPKMRESLKAQALEKGLIQE</sequence>
<dbReference type="EMBL" id="HQ317390">
    <property type="protein sequence ID" value="AFK66662.1"/>
    <property type="molecule type" value="Genomic_DNA"/>
</dbReference>
<accession>I3UME7</accession>
<keyword evidence="2" id="KW-1185">Reference proteome</keyword>
<dbReference type="RefSeq" id="YP_006489252.1">
    <property type="nucleotide sequence ID" value="NC_018088.1"/>
</dbReference>
<dbReference type="GeneID" id="13165483"/>
<dbReference type="Proteomes" id="UP000005266">
    <property type="component" value="Segment"/>
</dbReference>
<protein>
    <submittedName>
        <fullName evidence="1">Uncharacterized protein</fullName>
    </submittedName>
</protein>
<evidence type="ECO:0000313" key="2">
    <source>
        <dbReference type="Proteomes" id="UP000005266"/>
    </source>
</evidence>
<organism evidence="1 2">
    <name type="scientific">Colwellia phage 9A</name>
    <dbReference type="NCBI Taxonomy" id="765765"/>
    <lineage>
        <taxon>Viruses</taxon>
        <taxon>Duplodnaviria</taxon>
        <taxon>Heunggongvirae</taxon>
        <taxon>Uroviricota</taxon>
        <taxon>Caudoviricetes</taxon>
        <taxon>Franklinbayvirus</taxon>
        <taxon>Franklinbayvirus fv9A</taxon>
    </lineage>
</organism>